<dbReference type="Pfam" id="PF10518">
    <property type="entry name" value="TAT_signal"/>
    <property type="match status" value="1"/>
</dbReference>
<protein>
    <submittedName>
        <fullName evidence="1">Uncharacterized protein</fullName>
    </submittedName>
</protein>
<dbReference type="Proteomes" id="UP000007726">
    <property type="component" value="Chromosome"/>
</dbReference>
<evidence type="ECO:0000313" key="2">
    <source>
        <dbReference type="Proteomes" id="UP000007726"/>
    </source>
</evidence>
<evidence type="ECO:0000313" key="1">
    <source>
        <dbReference type="EMBL" id="ACL18755.1"/>
    </source>
</evidence>
<dbReference type="HOGENOM" id="CLU_1803009_0_0_9"/>
<dbReference type="KEGG" id="dhd:Dhaf_0691"/>
<dbReference type="NCBIfam" id="TIGR01409">
    <property type="entry name" value="TAT_signal_seq"/>
    <property type="match status" value="1"/>
</dbReference>
<name>B8FVW9_DESHD</name>
<dbReference type="InterPro" id="IPR006311">
    <property type="entry name" value="TAT_signal"/>
</dbReference>
<dbReference type="AlphaFoldDB" id="B8FVW9"/>
<dbReference type="RefSeq" id="WP_015942951.1">
    <property type="nucleotide sequence ID" value="NC_011830.1"/>
</dbReference>
<reference evidence="1 2" key="1">
    <citation type="journal article" date="2012" name="BMC Microbiol.">
        <title>Genome sequence of Desulfitobacterium hafniense DCB-2, a Gram-positive anaerobe capable of dehalogenation and metal reduction.</title>
        <authorList>
            <person name="Kim S.H."/>
            <person name="Harzman C."/>
            <person name="Davis J.K."/>
            <person name="Hutcheson R."/>
            <person name="Broderick J.B."/>
            <person name="Marsh T.L."/>
            <person name="Tiedje J.M."/>
        </authorList>
    </citation>
    <scope>NUCLEOTIDE SEQUENCE [LARGE SCALE GENOMIC DNA]</scope>
    <source>
        <strain evidence="2">DSM 10664 / DCB-2</strain>
    </source>
</reference>
<organism evidence="1 2">
    <name type="scientific">Desulfitobacterium hafniense (strain DSM 10664 / DCB-2)</name>
    <dbReference type="NCBI Taxonomy" id="272564"/>
    <lineage>
        <taxon>Bacteria</taxon>
        <taxon>Bacillati</taxon>
        <taxon>Bacillota</taxon>
        <taxon>Clostridia</taxon>
        <taxon>Eubacteriales</taxon>
        <taxon>Desulfitobacteriaceae</taxon>
        <taxon>Desulfitobacterium</taxon>
    </lineage>
</organism>
<sequence length="143" mass="16182">MDVKVSRRSFLKGTALTGALTGLFTFTPGAREKLMGDGAADALEYRRVDKPTYETVGEVGRFDNRNNAHSRGYWDESQSYYMFGPQGMTALHDTVKNIAAGTPEPGFDHRLNFRSAKICSNSVYYWIRLKIFCSLTEKHLSNW</sequence>
<accession>B8FVW9</accession>
<dbReference type="PROSITE" id="PS51318">
    <property type="entry name" value="TAT"/>
    <property type="match status" value="1"/>
</dbReference>
<proteinExistence type="predicted"/>
<gene>
    <name evidence="1" type="ordered locus">Dhaf_0691</name>
</gene>
<dbReference type="InterPro" id="IPR019546">
    <property type="entry name" value="TAT_signal_bac_arc"/>
</dbReference>
<dbReference type="EMBL" id="CP001336">
    <property type="protein sequence ID" value="ACL18755.1"/>
    <property type="molecule type" value="Genomic_DNA"/>
</dbReference>